<protein>
    <submittedName>
        <fullName evidence="1">Uncharacterized protein</fullName>
    </submittedName>
</protein>
<comment type="caution">
    <text evidence="1">The sequence shown here is derived from an EMBL/GenBank/DDBJ whole genome shotgun (WGS) entry which is preliminary data.</text>
</comment>
<sequence length="114" mass="13274">MTFENRHRQQVIEQKQEIVLRIPNWTFISVKTDFSILILILNIFAYQYKFLKKSEDKAVTVPGLGFKTEEKALDFLKIFEGRDPNDRKLAVKDLIGCANRVITLTKDKKASQDI</sequence>
<name>A0AAW1KQ62_POPJA</name>
<evidence type="ECO:0000313" key="2">
    <source>
        <dbReference type="Proteomes" id="UP001458880"/>
    </source>
</evidence>
<reference evidence="1 2" key="1">
    <citation type="journal article" date="2024" name="BMC Genomics">
        <title>De novo assembly and annotation of Popillia japonica's genome with initial clues to its potential as an invasive pest.</title>
        <authorList>
            <person name="Cucini C."/>
            <person name="Boschi S."/>
            <person name="Funari R."/>
            <person name="Cardaioli E."/>
            <person name="Iannotti N."/>
            <person name="Marturano G."/>
            <person name="Paoli F."/>
            <person name="Bruttini M."/>
            <person name="Carapelli A."/>
            <person name="Frati F."/>
            <person name="Nardi F."/>
        </authorList>
    </citation>
    <scope>NUCLEOTIDE SEQUENCE [LARGE SCALE GENOMIC DNA]</scope>
    <source>
        <strain evidence="1">DMR45628</strain>
    </source>
</reference>
<dbReference type="AlphaFoldDB" id="A0AAW1KQ62"/>
<gene>
    <name evidence="1" type="ORF">QE152_g20794</name>
</gene>
<dbReference type="EMBL" id="JASPKY010000196">
    <property type="protein sequence ID" value="KAK9721670.1"/>
    <property type="molecule type" value="Genomic_DNA"/>
</dbReference>
<organism evidence="1 2">
    <name type="scientific">Popillia japonica</name>
    <name type="common">Japanese beetle</name>
    <dbReference type="NCBI Taxonomy" id="7064"/>
    <lineage>
        <taxon>Eukaryota</taxon>
        <taxon>Metazoa</taxon>
        <taxon>Ecdysozoa</taxon>
        <taxon>Arthropoda</taxon>
        <taxon>Hexapoda</taxon>
        <taxon>Insecta</taxon>
        <taxon>Pterygota</taxon>
        <taxon>Neoptera</taxon>
        <taxon>Endopterygota</taxon>
        <taxon>Coleoptera</taxon>
        <taxon>Polyphaga</taxon>
        <taxon>Scarabaeiformia</taxon>
        <taxon>Scarabaeidae</taxon>
        <taxon>Rutelinae</taxon>
        <taxon>Popillia</taxon>
    </lineage>
</organism>
<keyword evidence="2" id="KW-1185">Reference proteome</keyword>
<accession>A0AAW1KQ62</accession>
<proteinExistence type="predicted"/>
<dbReference type="Proteomes" id="UP001458880">
    <property type="component" value="Unassembled WGS sequence"/>
</dbReference>
<evidence type="ECO:0000313" key="1">
    <source>
        <dbReference type="EMBL" id="KAK9721670.1"/>
    </source>
</evidence>